<gene>
    <name evidence="1" type="ORF">MCOR_37506</name>
</gene>
<dbReference type="AlphaFoldDB" id="A0A6J8D952"/>
<sequence length="164" mass="18637">MWILLRNIYQDLSLKVKWNNETSESINILQGVRQGAKLSSLLYKRYNNTILNAISTSNLGAKLCNMHVGSPTCADDFALLGERSDIQEMLGIIEFHTKRDMNDNETNMSTMLIVKGSGESVNRIEAMEKISKATSKHETYHIYNVIVLKLNRVLSDFYIQGDFS</sequence>
<evidence type="ECO:0000313" key="2">
    <source>
        <dbReference type="Proteomes" id="UP000507470"/>
    </source>
</evidence>
<keyword evidence="2" id="KW-1185">Reference proteome</keyword>
<organism evidence="1 2">
    <name type="scientific">Mytilus coruscus</name>
    <name type="common">Sea mussel</name>
    <dbReference type="NCBI Taxonomy" id="42192"/>
    <lineage>
        <taxon>Eukaryota</taxon>
        <taxon>Metazoa</taxon>
        <taxon>Spiralia</taxon>
        <taxon>Lophotrochozoa</taxon>
        <taxon>Mollusca</taxon>
        <taxon>Bivalvia</taxon>
        <taxon>Autobranchia</taxon>
        <taxon>Pteriomorphia</taxon>
        <taxon>Mytilida</taxon>
        <taxon>Mytiloidea</taxon>
        <taxon>Mytilidae</taxon>
        <taxon>Mytilinae</taxon>
        <taxon>Mytilus</taxon>
    </lineage>
</organism>
<protein>
    <recommendedName>
        <fullName evidence="3">Reverse transcriptase domain-containing protein</fullName>
    </recommendedName>
</protein>
<dbReference type="Proteomes" id="UP000507470">
    <property type="component" value="Unassembled WGS sequence"/>
</dbReference>
<reference evidence="1 2" key="1">
    <citation type="submission" date="2020-06" db="EMBL/GenBank/DDBJ databases">
        <authorList>
            <person name="Li R."/>
            <person name="Bekaert M."/>
        </authorList>
    </citation>
    <scope>NUCLEOTIDE SEQUENCE [LARGE SCALE GENOMIC DNA]</scope>
    <source>
        <strain evidence="2">wild</strain>
    </source>
</reference>
<name>A0A6J8D952_MYTCO</name>
<evidence type="ECO:0000313" key="1">
    <source>
        <dbReference type="EMBL" id="CAC5403630.1"/>
    </source>
</evidence>
<accession>A0A6J8D952</accession>
<dbReference type="OrthoDB" id="6255742at2759"/>
<proteinExistence type="predicted"/>
<dbReference type="EMBL" id="CACVKT020006799">
    <property type="protein sequence ID" value="CAC5403630.1"/>
    <property type="molecule type" value="Genomic_DNA"/>
</dbReference>
<evidence type="ECO:0008006" key="3">
    <source>
        <dbReference type="Google" id="ProtNLM"/>
    </source>
</evidence>